<dbReference type="AlphaFoldDB" id="A0A0B6A609"/>
<dbReference type="EMBL" id="CP009920">
    <property type="protein sequence ID" value="AJI20380.1"/>
    <property type="molecule type" value="Genomic_DNA"/>
</dbReference>
<dbReference type="Pfam" id="PF20251">
    <property type="entry name" value="Big_14"/>
    <property type="match status" value="1"/>
</dbReference>
<reference evidence="2 3" key="1">
    <citation type="journal article" date="2015" name="Genome Announc.">
        <title>Complete genome sequences for 35 biothreat assay-relevant bacillus species.</title>
        <authorList>
            <person name="Johnson S.L."/>
            <person name="Daligault H.E."/>
            <person name="Davenport K.W."/>
            <person name="Jaissle J."/>
            <person name="Frey K.G."/>
            <person name="Ladner J.T."/>
            <person name="Broomall S.M."/>
            <person name="Bishop-Lilly K.A."/>
            <person name="Bruce D.C."/>
            <person name="Gibbons H.S."/>
            <person name="Coyne S.R."/>
            <person name="Lo C.C."/>
            <person name="Meincke L."/>
            <person name="Munk A.C."/>
            <person name="Koroleva G.I."/>
            <person name="Rosenzweig C.N."/>
            <person name="Palacios G.F."/>
            <person name="Redden C.L."/>
            <person name="Minogue T.D."/>
            <person name="Chain P.S."/>
        </authorList>
    </citation>
    <scope>NUCLEOTIDE SEQUENCE [LARGE SCALE GENOMIC DNA]</scope>
    <source>
        <strain evidence="3">ATCC 14581 / DSM 32 / JCM 2506 / NBRC 15308 / NCIMB 9376 / NCTC 10342 / NRRL B-14308 / VKM B-512</strain>
    </source>
</reference>
<feature type="domain" description="Bacterial Ig-like" evidence="1">
    <location>
        <begin position="52"/>
        <end position="152"/>
    </location>
</feature>
<proteinExistence type="predicted"/>
<dbReference type="InterPro" id="IPR046878">
    <property type="entry name" value="Big_14"/>
</dbReference>
<gene>
    <name evidence="2" type="ORF">BG04_5197</name>
</gene>
<evidence type="ECO:0000313" key="2">
    <source>
        <dbReference type="EMBL" id="AJI20380.1"/>
    </source>
</evidence>
<name>A0A0B6A609_PRIM2</name>
<dbReference type="Proteomes" id="UP000031829">
    <property type="component" value="Chromosome"/>
</dbReference>
<sequence>MKIVRTLLLILGIFIILFCIFGYIDYNGQKMELGAKQEKHIPSSINTDGGTITLSAVSEKYDKTQFGFFVIQNNSTHTLTIPYENTADHLKDGKWYEVVLNGLEFPDKTITLKPGKSFKLDIATPNYKIGKYRFVQHFRDENGKEHVLAAPFEIVWPSLKNVLGQFD</sequence>
<dbReference type="HOGENOM" id="CLU_1691978_0_0_9"/>
<dbReference type="RefSeq" id="WP_034651332.1">
    <property type="nucleotide sequence ID" value="NZ_BCVB01000010.1"/>
</dbReference>
<protein>
    <recommendedName>
        <fullName evidence="1">Bacterial Ig-like domain-containing protein</fullName>
    </recommendedName>
</protein>
<dbReference type="GeneID" id="93643155"/>
<dbReference type="KEGG" id="bmeg:BG04_5197"/>
<accession>A0A0B6A609</accession>
<evidence type="ECO:0000259" key="1">
    <source>
        <dbReference type="Pfam" id="PF20251"/>
    </source>
</evidence>
<evidence type="ECO:0000313" key="3">
    <source>
        <dbReference type="Proteomes" id="UP000031829"/>
    </source>
</evidence>
<organism evidence="2 3">
    <name type="scientific">Priestia megaterium (strain ATCC 14581 / DSM 32 / CCUG 1817 / JCM 2506 / NBRC 15308 / NCIMB 9376 / NCTC 10342 / NRRL B-14308 / VKM B-512 / Ford 19)</name>
    <name type="common">Bacillus megaterium</name>
    <dbReference type="NCBI Taxonomy" id="1348623"/>
    <lineage>
        <taxon>Bacteria</taxon>
        <taxon>Bacillati</taxon>
        <taxon>Bacillota</taxon>
        <taxon>Bacilli</taxon>
        <taxon>Bacillales</taxon>
        <taxon>Bacillaceae</taxon>
        <taxon>Priestia</taxon>
    </lineage>
</organism>